<feature type="region of interest" description="Disordered" evidence="1">
    <location>
        <begin position="226"/>
        <end position="313"/>
    </location>
</feature>
<feature type="region of interest" description="Disordered" evidence="1">
    <location>
        <begin position="1"/>
        <end position="114"/>
    </location>
</feature>
<dbReference type="InterPro" id="IPR018555">
    <property type="entry name" value="C630.06c-like"/>
</dbReference>
<gene>
    <name evidence="2" type="ORF">Plec18167_004860</name>
</gene>
<comment type="caution">
    <text evidence="2">The sequence shown here is derived from an EMBL/GenBank/DDBJ whole genome shotgun (WGS) entry which is preliminary data.</text>
</comment>
<proteinExistence type="predicted"/>
<feature type="compositionally biased region" description="Basic residues" evidence="1">
    <location>
        <begin position="265"/>
        <end position="279"/>
    </location>
</feature>
<dbReference type="EMBL" id="JAVDPF010000014">
    <property type="protein sequence ID" value="KAL1877172.1"/>
    <property type="molecule type" value="Genomic_DNA"/>
</dbReference>
<feature type="compositionally biased region" description="Basic and acidic residues" evidence="1">
    <location>
        <begin position="104"/>
        <end position="114"/>
    </location>
</feature>
<protein>
    <submittedName>
        <fullName evidence="2">Uncharacterized protein</fullName>
    </submittedName>
</protein>
<feature type="compositionally biased region" description="Low complexity" evidence="1">
    <location>
        <begin position="285"/>
        <end position="300"/>
    </location>
</feature>
<reference evidence="2 3" key="1">
    <citation type="journal article" date="2024" name="IMA Fungus">
        <title>IMA Genome - F19 : A genome assembly and annotation guide to empower mycologists, including annotated draft genome sequences of Ceratocystis pirilliformis, Diaporthe australafricana, Fusarium ophioides, Paecilomyces lecythidis, and Sporothrix stenoceras.</title>
        <authorList>
            <person name="Aylward J."/>
            <person name="Wilson A.M."/>
            <person name="Visagie C.M."/>
            <person name="Spraker J."/>
            <person name="Barnes I."/>
            <person name="Buitendag C."/>
            <person name="Ceriani C."/>
            <person name="Del Mar Angel L."/>
            <person name="du Plessis D."/>
            <person name="Fuchs T."/>
            <person name="Gasser K."/>
            <person name="Kramer D."/>
            <person name="Li W."/>
            <person name="Munsamy K."/>
            <person name="Piso A."/>
            <person name="Price J.L."/>
            <person name="Sonnekus B."/>
            <person name="Thomas C."/>
            <person name="van der Nest A."/>
            <person name="van Dijk A."/>
            <person name="van Heerden A."/>
            <person name="van Vuuren N."/>
            <person name="Yilmaz N."/>
            <person name="Duong T.A."/>
            <person name="van der Merwe N.A."/>
            <person name="Wingfield M.J."/>
            <person name="Wingfield B.D."/>
        </authorList>
    </citation>
    <scope>NUCLEOTIDE SEQUENCE [LARGE SCALE GENOMIC DNA]</scope>
    <source>
        <strain evidence="2 3">CMW 18167</strain>
    </source>
</reference>
<evidence type="ECO:0000256" key="1">
    <source>
        <dbReference type="SAM" id="MobiDB-lite"/>
    </source>
</evidence>
<name>A0ABR3XMF1_9EURO</name>
<dbReference type="Pfam" id="PF09428">
    <property type="entry name" value="DUF2011"/>
    <property type="match status" value="1"/>
</dbReference>
<accession>A0ABR3XMF1</accession>
<evidence type="ECO:0000313" key="3">
    <source>
        <dbReference type="Proteomes" id="UP001583193"/>
    </source>
</evidence>
<sequence length="313" mass="34370">MFDLPDAKRVRRDELTSPPSSPAPSSPALSTNDANERLGKLLGFEIPPLDIASTEASGQAATNPDPVDVPAPEEEEQEFEFRLFSSAPPKQKTKASNAAGVSAEKTEGENAERTQKLRIRIRSPTPGDVSVSEGRFVVPFRGWEYYFTTPTLLGGYRKEDVVRAEERAVAKRAEFEDIAVSQTQLFEWAKQPWPGCHLPWRVIRLDRAKTKLPRPSADPTVIHLVNPSIKASPKSRKKPGKKRRLVLRKRAAAAEAAKLTEAEKRNKRNREKKIKRRQKAREQKAAAAGAGGSTQASSVADGEGNATDSGADD</sequence>
<keyword evidence="3" id="KW-1185">Reference proteome</keyword>
<dbReference type="Proteomes" id="UP001583193">
    <property type="component" value="Unassembled WGS sequence"/>
</dbReference>
<feature type="compositionally biased region" description="Basic and acidic residues" evidence="1">
    <location>
        <begin position="1"/>
        <end position="15"/>
    </location>
</feature>
<organism evidence="2 3">
    <name type="scientific">Paecilomyces lecythidis</name>
    <dbReference type="NCBI Taxonomy" id="3004212"/>
    <lineage>
        <taxon>Eukaryota</taxon>
        <taxon>Fungi</taxon>
        <taxon>Dikarya</taxon>
        <taxon>Ascomycota</taxon>
        <taxon>Pezizomycotina</taxon>
        <taxon>Eurotiomycetes</taxon>
        <taxon>Eurotiomycetidae</taxon>
        <taxon>Eurotiales</taxon>
        <taxon>Thermoascaceae</taxon>
        <taxon>Paecilomyces</taxon>
    </lineage>
</organism>
<evidence type="ECO:0000313" key="2">
    <source>
        <dbReference type="EMBL" id="KAL1877172.1"/>
    </source>
</evidence>
<feature type="compositionally biased region" description="Basic residues" evidence="1">
    <location>
        <begin position="233"/>
        <end position="251"/>
    </location>
</feature>